<dbReference type="PANTHER" id="PTHR13523">
    <property type="entry name" value="COILED-COIL-HELIX-COILED-COIL-HELIX DOMAIN CONTAINING 2/NUR77"/>
    <property type="match status" value="1"/>
</dbReference>
<name>S4RDS2_PETMA</name>
<reference evidence="2" key="1">
    <citation type="submission" date="2025-08" db="UniProtKB">
        <authorList>
            <consortium name="Ensembl"/>
        </authorList>
    </citation>
    <scope>IDENTIFICATION</scope>
</reference>
<dbReference type="PANTHER" id="PTHR13523:SF2">
    <property type="entry name" value="COILED-COIL-HELIX-COILED-COIL-HELIX DOMAIN CONTAINING 2, ISOFORM A-RELATED"/>
    <property type="match status" value="1"/>
</dbReference>
<feature type="region of interest" description="Disordered" evidence="1">
    <location>
        <begin position="71"/>
        <end position="94"/>
    </location>
</feature>
<organism evidence="2">
    <name type="scientific">Petromyzon marinus</name>
    <name type="common">Sea lamprey</name>
    <dbReference type="NCBI Taxonomy" id="7757"/>
    <lineage>
        <taxon>Eukaryota</taxon>
        <taxon>Metazoa</taxon>
        <taxon>Chordata</taxon>
        <taxon>Craniata</taxon>
        <taxon>Vertebrata</taxon>
        <taxon>Cyclostomata</taxon>
        <taxon>Hyperoartia</taxon>
        <taxon>Petromyzontiformes</taxon>
        <taxon>Petromyzontidae</taxon>
        <taxon>Petromyzon</taxon>
    </lineage>
</organism>
<dbReference type="InterPro" id="IPR055304">
    <property type="entry name" value="CHCHD2/10-like"/>
</dbReference>
<reference evidence="2" key="2">
    <citation type="submission" date="2025-09" db="UniProtKB">
        <authorList>
            <consortium name="Ensembl"/>
        </authorList>
    </citation>
    <scope>IDENTIFICATION</scope>
</reference>
<proteinExistence type="predicted"/>
<dbReference type="AlphaFoldDB" id="S4RDS2"/>
<dbReference type="GO" id="GO:0007005">
    <property type="term" value="P:mitochondrion organization"/>
    <property type="evidence" value="ECO:0007669"/>
    <property type="project" value="InterPro"/>
</dbReference>
<dbReference type="GO" id="GO:0007409">
    <property type="term" value="P:axonogenesis"/>
    <property type="evidence" value="ECO:0007669"/>
    <property type="project" value="Ensembl"/>
</dbReference>
<dbReference type="Ensembl" id="ENSPMAT00000003369.1">
    <property type="protein sequence ID" value="ENSPMAP00000003354.1"/>
    <property type="gene ID" value="ENSPMAG00000003083.1"/>
</dbReference>
<feature type="compositionally biased region" description="Pro residues" evidence="1">
    <location>
        <begin position="21"/>
        <end position="40"/>
    </location>
</feature>
<dbReference type="GO" id="GO:0005634">
    <property type="term" value="C:nucleus"/>
    <property type="evidence" value="ECO:0007669"/>
    <property type="project" value="TreeGrafter"/>
</dbReference>
<evidence type="ECO:0000256" key="1">
    <source>
        <dbReference type="SAM" id="MobiDB-lite"/>
    </source>
</evidence>
<dbReference type="GeneTree" id="ENSGT00940000161345"/>
<evidence type="ECO:0000313" key="2">
    <source>
        <dbReference type="Ensembl" id="ENSPMAP00000003354.1"/>
    </source>
</evidence>
<protein>
    <submittedName>
        <fullName evidence="2">Coiled-coil-helix-coiled-coil-helix domain containing 10</fullName>
    </submittedName>
</protein>
<accession>S4RDS2</accession>
<dbReference type="STRING" id="7757.ENSPMAP00000003354"/>
<sequence length="142" mass="14871">MFRGSRTRQSRGDPPGAVRPSPSPYPHPPLQPLPPPPATPQQPSLLAQMASTAAGVAIGSSVGHVVGNVLTGALKGGSGSEATEAQHSEALSQVPRLDEGQCLWELRQFMECAQGQRDPALCASLGEALRHCKLGHGRLQLL</sequence>
<feature type="compositionally biased region" description="Polar residues" evidence="1">
    <location>
        <begin position="80"/>
        <end position="91"/>
    </location>
</feature>
<feature type="region of interest" description="Disordered" evidence="1">
    <location>
        <begin position="1"/>
        <end position="44"/>
    </location>
</feature>
<dbReference type="GO" id="GO:0005739">
    <property type="term" value="C:mitochondrion"/>
    <property type="evidence" value="ECO:0007669"/>
    <property type="project" value="TreeGrafter"/>
</dbReference>
<dbReference type="OMA" id="PSQYGPC"/>
<dbReference type="GO" id="GO:0014866">
    <property type="term" value="P:skeletal myofibril assembly"/>
    <property type="evidence" value="ECO:0007669"/>
    <property type="project" value="Ensembl"/>
</dbReference>
<dbReference type="HOGENOM" id="CLU_093520_2_2_1"/>